<dbReference type="EMBL" id="JABCKI010005852">
    <property type="protein sequence ID" value="KAG5637188.1"/>
    <property type="molecule type" value="Genomic_DNA"/>
</dbReference>
<dbReference type="PANTHER" id="PTHR38926:SF5">
    <property type="entry name" value="F-BOX AND LEUCINE-RICH REPEAT PROTEIN 6"/>
    <property type="match status" value="1"/>
</dbReference>
<dbReference type="SUPFAM" id="SSF52047">
    <property type="entry name" value="RNI-like"/>
    <property type="match status" value="1"/>
</dbReference>
<dbReference type="InterPro" id="IPR032675">
    <property type="entry name" value="LRR_dom_sf"/>
</dbReference>
<name>A0A9P7FVS3_9AGAR</name>
<proteinExistence type="predicted"/>
<keyword evidence="2" id="KW-1185">Reference proteome</keyword>
<dbReference type="AlphaFoldDB" id="A0A9P7FVS3"/>
<gene>
    <name evidence="1" type="ORF">H0H81_005445</name>
</gene>
<evidence type="ECO:0008006" key="3">
    <source>
        <dbReference type="Google" id="ProtNLM"/>
    </source>
</evidence>
<evidence type="ECO:0000313" key="2">
    <source>
        <dbReference type="Proteomes" id="UP000717328"/>
    </source>
</evidence>
<accession>A0A9P7FVS3</accession>
<dbReference type="Gene3D" id="3.80.10.10">
    <property type="entry name" value="Ribonuclease Inhibitor"/>
    <property type="match status" value="1"/>
</dbReference>
<evidence type="ECO:0000313" key="1">
    <source>
        <dbReference type="EMBL" id="KAG5637188.1"/>
    </source>
</evidence>
<organism evidence="1 2">
    <name type="scientific">Sphagnurus paluster</name>
    <dbReference type="NCBI Taxonomy" id="117069"/>
    <lineage>
        <taxon>Eukaryota</taxon>
        <taxon>Fungi</taxon>
        <taxon>Dikarya</taxon>
        <taxon>Basidiomycota</taxon>
        <taxon>Agaricomycotina</taxon>
        <taxon>Agaricomycetes</taxon>
        <taxon>Agaricomycetidae</taxon>
        <taxon>Agaricales</taxon>
        <taxon>Tricholomatineae</taxon>
        <taxon>Lyophyllaceae</taxon>
        <taxon>Sphagnurus</taxon>
    </lineage>
</organism>
<reference evidence="1" key="2">
    <citation type="submission" date="2021-10" db="EMBL/GenBank/DDBJ databases">
        <title>Phylogenomics reveals ancestral predisposition of the termite-cultivated fungus Termitomyces towards a domesticated lifestyle.</title>
        <authorList>
            <person name="Auxier B."/>
            <person name="Grum-Grzhimaylo A."/>
            <person name="Cardenas M.E."/>
            <person name="Lodge J.D."/>
            <person name="Laessoe T."/>
            <person name="Pedersen O."/>
            <person name="Smith M.E."/>
            <person name="Kuyper T.W."/>
            <person name="Franco-Molano E.A."/>
            <person name="Baroni T.J."/>
            <person name="Aanen D.K."/>
        </authorList>
    </citation>
    <scope>NUCLEOTIDE SEQUENCE</scope>
    <source>
        <strain evidence="1">D49</strain>
    </source>
</reference>
<sequence>MELLQPAEALLVEKVNTNYIPTYSEKQEILDVLKAPLAHLACLEEEIAHFDLLLQQRDSLKQGVKAYQDLLSPARRILPEILQEIFIHCLPEDRNQAMSAKEAPLLLGLVCRSWRRLSIACPRLWSSIHIPVLYNTLFSIPIVGNEQTPRLRNDAVKRWLDRSGNCPLTISLKEMPASSGPVDLRDGIDPGSGLAKLLIGYSRRWKKIELTCLNSLSQFTTLAAKDVPVLESLSISSSPLRKGDDPSKTTLFRAPRLRTLRLCYMSGDILKYHVSWADLTDLHLDRHARATDREPFKITPEIALALLGRCHSLERCRLDIAAPAVRHTQRSVHLPHLIELWITVQWETKMLMFFKSLFAPALKHFRFRNSERIQDIKFPGLGLLPRCLELDTLTLNPCILTEAQIIECLRWCPTITTLNILGGREIEDYALDIILSLALVPSFSDNVLEFLTPGSPAITKKQPCLCPMLRSFHCDRQNSISDEGLVRFLKAREAGQSQGIAPLDTVVFAFDRLPKLDVKAALAAEGFSCPADMVLKYVARKGLDPTEGLYWLDEY</sequence>
<dbReference type="OrthoDB" id="3365698at2759"/>
<dbReference type="Proteomes" id="UP000717328">
    <property type="component" value="Unassembled WGS sequence"/>
</dbReference>
<dbReference type="PANTHER" id="PTHR38926">
    <property type="entry name" value="F-BOX DOMAIN CONTAINING PROTEIN, EXPRESSED"/>
    <property type="match status" value="1"/>
</dbReference>
<reference evidence="1" key="1">
    <citation type="submission" date="2021-02" db="EMBL/GenBank/DDBJ databases">
        <authorList>
            <person name="Nieuwenhuis M."/>
            <person name="Van De Peppel L.J.J."/>
        </authorList>
    </citation>
    <scope>NUCLEOTIDE SEQUENCE</scope>
    <source>
        <strain evidence="1">D49</strain>
    </source>
</reference>
<comment type="caution">
    <text evidence="1">The sequence shown here is derived from an EMBL/GenBank/DDBJ whole genome shotgun (WGS) entry which is preliminary data.</text>
</comment>
<protein>
    <recommendedName>
        <fullName evidence="3">F-box domain-containing protein</fullName>
    </recommendedName>
</protein>